<dbReference type="CDD" id="cd05387">
    <property type="entry name" value="BY-kinase"/>
    <property type="match status" value="1"/>
</dbReference>
<feature type="domain" description="Polysaccharide chain length determinant N-terminal" evidence="17">
    <location>
        <begin position="19"/>
        <end position="110"/>
    </location>
</feature>
<dbReference type="SUPFAM" id="SSF52540">
    <property type="entry name" value="P-loop containing nucleoside triphosphate hydrolases"/>
    <property type="match status" value="1"/>
</dbReference>
<comment type="subcellular location">
    <subcellularLocation>
        <location evidence="1">Cell inner membrane</location>
        <topology evidence="1">Multi-pass membrane protein</topology>
    </subcellularLocation>
</comment>
<gene>
    <name evidence="20" type="ORF">DXN04_25840</name>
</gene>
<dbReference type="PANTHER" id="PTHR32309:SF13">
    <property type="entry name" value="FERRIC ENTEROBACTIN TRANSPORT PROTEIN FEPE"/>
    <property type="match status" value="1"/>
</dbReference>
<comment type="caution">
    <text evidence="20">The sequence shown here is derived from an EMBL/GenBank/DDBJ whole genome shotgun (WGS) entry which is preliminary data.</text>
</comment>
<evidence type="ECO:0000256" key="9">
    <source>
        <dbReference type="ARBA" id="ARBA00022741"/>
    </source>
</evidence>
<evidence type="ECO:0000256" key="10">
    <source>
        <dbReference type="ARBA" id="ARBA00022777"/>
    </source>
</evidence>
<evidence type="ECO:0000256" key="16">
    <source>
        <dbReference type="SAM" id="Phobius"/>
    </source>
</evidence>
<evidence type="ECO:0000256" key="2">
    <source>
        <dbReference type="ARBA" id="ARBA00007316"/>
    </source>
</evidence>
<protein>
    <recommendedName>
        <fullName evidence="4">non-specific protein-tyrosine kinase</fullName>
        <ecNumber evidence="4">2.7.10.2</ecNumber>
    </recommendedName>
</protein>
<dbReference type="InterPro" id="IPR032807">
    <property type="entry name" value="GNVR"/>
</dbReference>
<dbReference type="NCBIfam" id="TIGR01007">
    <property type="entry name" value="eps_fam"/>
    <property type="match status" value="1"/>
</dbReference>
<evidence type="ECO:0000259" key="18">
    <source>
        <dbReference type="Pfam" id="PF13614"/>
    </source>
</evidence>
<dbReference type="InterPro" id="IPR025669">
    <property type="entry name" value="AAA_dom"/>
</dbReference>
<dbReference type="GO" id="GO:0004715">
    <property type="term" value="F:non-membrane spanning protein tyrosine kinase activity"/>
    <property type="evidence" value="ECO:0007669"/>
    <property type="project" value="UniProtKB-EC"/>
</dbReference>
<evidence type="ECO:0000256" key="15">
    <source>
        <dbReference type="ARBA" id="ARBA00051245"/>
    </source>
</evidence>
<comment type="similarity">
    <text evidence="2">Belongs to the CpsD/CapB family.</text>
</comment>
<feature type="transmembrane region" description="Helical" evidence="16">
    <location>
        <begin position="32"/>
        <end position="50"/>
    </location>
</feature>
<feature type="domain" description="Tyrosine-protein kinase G-rich" evidence="19">
    <location>
        <begin position="440"/>
        <end position="518"/>
    </location>
</feature>
<evidence type="ECO:0000256" key="4">
    <source>
        <dbReference type="ARBA" id="ARBA00011903"/>
    </source>
</evidence>
<evidence type="ECO:0000256" key="3">
    <source>
        <dbReference type="ARBA" id="ARBA00008883"/>
    </source>
</evidence>
<keyword evidence="14" id="KW-0829">Tyrosine-protein kinase</keyword>
<evidence type="ECO:0000256" key="7">
    <source>
        <dbReference type="ARBA" id="ARBA00022679"/>
    </source>
</evidence>
<dbReference type="InterPro" id="IPR005702">
    <property type="entry name" value="Wzc-like_C"/>
</dbReference>
<evidence type="ECO:0000256" key="11">
    <source>
        <dbReference type="ARBA" id="ARBA00022840"/>
    </source>
</evidence>
<dbReference type="EMBL" id="QTJV01000010">
    <property type="protein sequence ID" value="RFM32204.1"/>
    <property type="molecule type" value="Genomic_DNA"/>
</dbReference>
<reference evidence="20 21" key="1">
    <citation type="submission" date="2018-08" db="EMBL/GenBank/DDBJ databases">
        <title>Chitinophaga sp. K20C18050901, a novel bacterium isolated from forest soil.</title>
        <authorList>
            <person name="Wang C."/>
        </authorList>
    </citation>
    <scope>NUCLEOTIDE SEQUENCE [LARGE SCALE GENOMIC DNA]</scope>
    <source>
        <strain evidence="20 21">K20C18050901</strain>
    </source>
</reference>
<dbReference type="InterPro" id="IPR050445">
    <property type="entry name" value="Bact_polysacc_biosynth/exp"/>
</dbReference>
<keyword evidence="10" id="KW-0418">Kinase</keyword>
<evidence type="ECO:0000256" key="14">
    <source>
        <dbReference type="ARBA" id="ARBA00023137"/>
    </source>
</evidence>
<proteinExistence type="inferred from homology"/>
<dbReference type="AlphaFoldDB" id="A0A3E1NWI5"/>
<dbReference type="Proteomes" id="UP000261174">
    <property type="component" value="Unassembled WGS sequence"/>
</dbReference>
<dbReference type="Pfam" id="PF13614">
    <property type="entry name" value="AAA_31"/>
    <property type="match status" value="1"/>
</dbReference>
<accession>A0A3E1NWI5</accession>
<evidence type="ECO:0000256" key="1">
    <source>
        <dbReference type="ARBA" id="ARBA00004429"/>
    </source>
</evidence>
<dbReference type="Gene3D" id="3.40.50.300">
    <property type="entry name" value="P-loop containing nucleotide triphosphate hydrolases"/>
    <property type="match status" value="1"/>
</dbReference>
<keyword evidence="5" id="KW-1003">Cell membrane</keyword>
<evidence type="ECO:0000313" key="21">
    <source>
        <dbReference type="Proteomes" id="UP000261174"/>
    </source>
</evidence>
<organism evidence="20 21">
    <name type="scientific">Chitinophaga silvisoli</name>
    <dbReference type="NCBI Taxonomy" id="2291814"/>
    <lineage>
        <taxon>Bacteria</taxon>
        <taxon>Pseudomonadati</taxon>
        <taxon>Bacteroidota</taxon>
        <taxon>Chitinophagia</taxon>
        <taxon>Chitinophagales</taxon>
        <taxon>Chitinophagaceae</taxon>
        <taxon>Chitinophaga</taxon>
    </lineage>
</organism>
<evidence type="ECO:0000256" key="5">
    <source>
        <dbReference type="ARBA" id="ARBA00022475"/>
    </source>
</evidence>
<dbReference type="GO" id="GO:0005524">
    <property type="term" value="F:ATP binding"/>
    <property type="evidence" value="ECO:0007669"/>
    <property type="project" value="UniProtKB-KW"/>
</dbReference>
<evidence type="ECO:0000313" key="20">
    <source>
        <dbReference type="EMBL" id="RFM32204.1"/>
    </source>
</evidence>
<feature type="domain" description="AAA" evidence="18">
    <location>
        <begin position="584"/>
        <end position="702"/>
    </location>
</feature>
<evidence type="ECO:0000256" key="6">
    <source>
        <dbReference type="ARBA" id="ARBA00022519"/>
    </source>
</evidence>
<comment type="similarity">
    <text evidence="3">Belongs to the etk/wzc family.</text>
</comment>
<dbReference type="PANTHER" id="PTHR32309">
    <property type="entry name" value="TYROSINE-PROTEIN KINASE"/>
    <property type="match status" value="1"/>
</dbReference>
<keyword evidence="21" id="KW-1185">Reference proteome</keyword>
<evidence type="ECO:0000256" key="8">
    <source>
        <dbReference type="ARBA" id="ARBA00022692"/>
    </source>
</evidence>
<dbReference type="Pfam" id="PF02706">
    <property type="entry name" value="Wzz"/>
    <property type="match status" value="1"/>
</dbReference>
<dbReference type="GO" id="GO:0005886">
    <property type="term" value="C:plasma membrane"/>
    <property type="evidence" value="ECO:0007669"/>
    <property type="project" value="UniProtKB-SubCell"/>
</dbReference>
<keyword evidence="6" id="KW-0997">Cell inner membrane</keyword>
<keyword evidence="8 16" id="KW-0812">Transmembrane</keyword>
<evidence type="ECO:0000256" key="13">
    <source>
        <dbReference type="ARBA" id="ARBA00023136"/>
    </source>
</evidence>
<feature type="transmembrane region" description="Helical" evidence="16">
    <location>
        <begin position="497"/>
        <end position="516"/>
    </location>
</feature>
<dbReference type="InterPro" id="IPR003856">
    <property type="entry name" value="LPS_length_determ_N"/>
</dbReference>
<dbReference type="EC" id="2.7.10.2" evidence="4"/>
<evidence type="ECO:0000259" key="19">
    <source>
        <dbReference type="Pfam" id="PF13807"/>
    </source>
</evidence>
<keyword evidence="9" id="KW-0547">Nucleotide-binding</keyword>
<keyword evidence="7" id="KW-0808">Transferase</keyword>
<dbReference type="InterPro" id="IPR027417">
    <property type="entry name" value="P-loop_NTPase"/>
</dbReference>
<keyword evidence="12 16" id="KW-1133">Transmembrane helix</keyword>
<dbReference type="Pfam" id="PF13807">
    <property type="entry name" value="GNVR"/>
    <property type="match status" value="1"/>
</dbReference>
<name>A0A3E1NWI5_9BACT</name>
<evidence type="ECO:0000256" key="12">
    <source>
        <dbReference type="ARBA" id="ARBA00022989"/>
    </source>
</evidence>
<evidence type="ECO:0000259" key="17">
    <source>
        <dbReference type="Pfam" id="PF02706"/>
    </source>
</evidence>
<keyword evidence="13 16" id="KW-0472">Membrane</keyword>
<sequence>MIPSVMSQKSETTNKSAVIDLNDLLKKLAFHWPLYLILILLSVLGAFIYLKYAKPRYMSSAKLYLKDEKKGGGEEMDMLKSLSLFNSGKNIENEMEVIKSPILIAKVIRDNHFNIRYYRKAAVRNEELYDDSPFNIKILSDTANIGNYIFDVTPFNSGLKVKAEYGDDQTKEFTVRSGVPFTVGRDQFSITYSGKQNNLPALNDYRIRIDSIAELAYEKMDDIGTALVNKDATVILVTYEDAVAARAAHFINALLETYNDYTLDDKNRVALKTINFLSIRIDSLRDELGYLEKQEERFKVQRGITDIEGTSKLALEQVKDADIKLNDANMQLSVFDQVEDYLNAPGTSYPFAPMLGTVDQTLTAMINRYEELLKEKNKLSLSLQPGSMIVQNLDGQIEEARKTIKSYISGYRRNAGVAQSQMQQKVNQIQAKIANIPAYEREYINIKRQQGVKENLYLYLLKKKEEASVSYASNVTDNKIIAPAFIPEKPESPKKTMAFVGFLAIGLALSTLYIYLKYFLNNKVLNKTEIEQLFELPLMAEIYQDDEETSKNLSLQNRSVLLEQIFNLRTNLRYLLSEHTNSTTILITSSISGEGKTFLSAHLGNSLTVNKKKVILLELDLRKPKLSKFLGMDNYVGITNYIVENKSIDEIIHKVPGSDLHLISSGPIPPNPVELIEGNRMRTLMTTLKERYDYIIIDTAPIGIVSDAKSLAPYIDASLFVVRYNFTLKSKLKAVAENLREGHFRKTGIIFNGIEQNSFYPNYYYDHYSYSEEKMKAKRWFAFFKKLKHRLA</sequence>
<keyword evidence="11" id="KW-0067">ATP-binding</keyword>
<comment type="catalytic activity">
    <reaction evidence="15">
        <text>L-tyrosyl-[protein] + ATP = O-phospho-L-tyrosyl-[protein] + ADP + H(+)</text>
        <dbReference type="Rhea" id="RHEA:10596"/>
        <dbReference type="Rhea" id="RHEA-COMP:10136"/>
        <dbReference type="Rhea" id="RHEA-COMP:20101"/>
        <dbReference type="ChEBI" id="CHEBI:15378"/>
        <dbReference type="ChEBI" id="CHEBI:30616"/>
        <dbReference type="ChEBI" id="CHEBI:46858"/>
        <dbReference type="ChEBI" id="CHEBI:61978"/>
        <dbReference type="ChEBI" id="CHEBI:456216"/>
        <dbReference type="EC" id="2.7.10.2"/>
    </reaction>
</comment>